<evidence type="ECO:0000313" key="1">
    <source>
        <dbReference type="EMBL" id="RXI08222.1"/>
    </source>
</evidence>
<sequence>MSMALQLVALASNPLPKVSLVAHRLRPPYIPADPAFPLIPHNSVLIVYISSAGNNLNPIGTKISIPSIKPVRSNFKNPISASSA</sequence>
<protein>
    <submittedName>
        <fullName evidence="1">Uncharacterized protein</fullName>
    </submittedName>
</protein>
<evidence type="ECO:0000313" key="2">
    <source>
        <dbReference type="Proteomes" id="UP000290289"/>
    </source>
</evidence>
<accession>A0A498KR99</accession>
<dbReference type="AlphaFoldDB" id="A0A498KR99"/>
<name>A0A498KR99_MALDO</name>
<dbReference type="EMBL" id="RDQH01000327">
    <property type="protein sequence ID" value="RXI08222.1"/>
    <property type="molecule type" value="Genomic_DNA"/>
</dbReference>
<gene>
    <name evidence="1" type="ORF">DVH24_022366</name>
</gene>
<keyword evidence="2" id="KW-1185">Reference proteome</keyword>
<organism evidence="1 2">
    <name type="scientific">Malus domestica</name>
    <name type="common">Apple</name>
    <name type="synonym">Pyrus malus</name>
    <dbReference type="NCBI Taxonomy" id="3750"/>
    <lineage>
        <taxon>Eukaryota</taxon>
        <taxon>Viridiplantae</taxon>
        <taxon>Streptophyta</taxon>
        <taxon>Embryophyta</taxon>
        <taxon>Tracheophyta</taxon>
        <taxon>Spermatophyta</taxon>
        <taxon>Magnoliopsida</taxon>
        <taxon>eudicotyledons</taxon>
        <taxon>Gunneridae</taxon>
        <taxon>Pentapetalae</taxon>
        <taxon>rosids</taxon>
        <taxon>fabids</taxon>
        <taxon>Rosales</taxon>
        <taxon>Rosaceae</taxon>
        <taxon>Amygdaloideae</taxon>
        <taxon>Maleae</taxon>
        <taxon>Malus</taxon>
    </lineage>
</organism>
<dbReference type="Proteomes" id="UP000290289">
    <property type="component" value="Chromosome 1"/>
</dbReference>
<reference evidence="1 2" key="1">
    <citation type="submission" date="2018-10" db="EMBL/GenBank/DDBJ databases">
        <title>A high-quality apple genome assembly.</title>
        <authorList>
            <person name="Hu J."/>
        </authorList>
    </citation>
    <scope>NUCLEOTIDE SEQUENCE [LARGE SCALE GENOMIC DNA]</scope>
    <source>
        <strain evidence="2">cv. HFTH1</strain>
        <tissue evidence="1">Young leaf</tissue>
    </source>
</reference>
<proteinExistence type="predicted"/>
<comment type="caution">
    <text evidence="1">The sequence shown here is derived from an EMBL/GenBank/DDBJ whole genome shotgun (WGS) entry which is preliminary data.</text>
</comment>